<comment type="caution">
    <text evidence="1">The sequence shown here is derived from an EMBL/GenBank/DDBJ whole genome shotgun (WGS) entry which is preliminary data.</text>
</comment>
<dbReference type="Proteomes" id="UP000282656">
    <property type="component" value="Unassembled WGS sequence"/>
</dbReference>
<accession>A0A3A8QY02</accession>
<evidence type="ECO:0000313" key="2">
    <source>
        <dbReference type="Proteomes" id="UP000282656"/>
    </source>
</evidence>
<organism evidence="1 2">
    <name type="scientific">Corallococcus interemptor</name>
    <dbReference type="NCBI Taxonomy" id="2316720"/>
    <lineage>
        <taxon>Bacteria</taxon>
        <taxon>Pseudomonadati</taxon>
        <taxon>Myxococcota</taxon>
        <taxon>Myxococcia</taxon>
        <taxon>Myxococcales</taxon>
        <taxon>Cystobacterineae</taxon>
        <taxon>Myxococcaceae</taxon>
        <taxon>Corallococcus</taxon>
    </lineage>
</organism>
<protein>
    <submittedName>
        <fullName evidence="1">Uncharacterized protein</fullName>
    </submittedName>
</protein>
<name>A0A3A8QY02_9BACT</name>
<dbReference type="RefSeq" id="WP_121769055.1">
    <property type="nucleotide sequence ID" value="NZ_RAWM01000007.1"/>
</dbReference>
<keyword evidence="2" id="KW-1185">Reference proteome</keyword>
<gene>
    <name evidence="1" type="ORF">D7X96_04285</name>
</gene>
<proteinExistence type="predicted"/>
<dbReference type="AlphaFoldDB" id="A0A3A8QY02"/>
<dbReference type="OrthoDB" id="5483485at2"/>
<reference evidence="2" key="1">
    <citation type="submission" date="2018-09" db="EMBL/GenBank/DDBJ databases">
        <authorList>
            <person name="Livingstone P.G."/>
            <person name="Whitworth D.E."/>
        </authorList>
    </citation>
    <scope>NUCLEOTIDE SEQUENCE [LARGE SCALE GENOMIC DNA]</scope>
    <source>
        <strain evidence="2">AB047A</strain>
    </source>
</reference>
<dbReference type="EMBL" id="RAWM01000007">
    <property type="protein sequence ID" value="RKH72618.1"/>
    <property type="molecule type" value="Genomic_DNA"/>
</dbReference>
<sequence>MPKREFDEGIDTATLPRISILFIPFDAAKKFYKANTTKGVKGLSASFDDTGARVDGANLAHPLVPGMAASDFLAGPDIAAKLADIVQQECDLIRNVYNPDSDYDDNYQSWLKSNGPQAADTSQWSDRRKNRIERNLRGYKHYPVFIFLSENPTGSPFPDRIGLSGLGMSYVRRHLIDNSTVKGIKHVNEIALYLREDIDRQVDNTKEDGFYLEATTVTRKTASIQAKLKAKDEYILKVTLGNRYGHCVTVAGVHLRASLTGSNAQERGVEHKALQAFCVAEGIQVMVGDFNMDLQETSQGSRGVFFDGQPESRPTYMLPHQSPEAIPLFLQQYSNSSGNAHYMGYYQADTEHLEFVGQGMYGLMGTSGSRHLKSEGKFYSDHPSIYLQVKSTRITEQARDRIIARKIFRVVRPMK</sequence>
<evidence type="ECO:0000313" key="1">
    <source>
        <dbReference type="EMBL" id="RKH72618.1"/>
    </source>
</evidence>